<evidence type="ECO:0000313" key="2">
    <source>
        <dbReference type="EMBL" id="PCI95425.1"/>
    </source>
</evidence>
<sequence length="708" mass="82432">MHLWYLIYTLLLCLGPCFVYTKQNPLDMPLTVDLKDPEYKDGVITTSRGGLIRGKGIRLQARELTYTKKADSTGDIHKVHARGDLMLDYFGQIFVGDELEYDFNTKSGFLINGKTSIDIWFIGGKKITFFSDKSFEVLGASITTSDSPENIEWEMTADRIHLSEDQYLSTKSIKFKFANVPVFWLPSFKSNLKRFSDRPVKYNISWDTGQGPKISMRYRVYSWKNFNVYLRADYRYRRGPGGALEIDYRSDDKRVSFQSKNYLANDTFYNDDNPNKKRKRFRLQGIYKAKSASSRAEMELIYDRISDKNMPGDFKSDDFELNTAKQTRLLARYIDDFYIAGFNVEPRINSFQGFKQELPTIKMSFKPLRFGNSPLIMENRINVAFLDYVYSDDIKRVPRPVSRALRDFHSVRAETKQEFILPLEFFGVHFTPRGGFHGIIYSKNPQDRSVKQAVFKYGARLQTRFSRSFTRFKHVVIPYVDYTGLSKPSQDSEHVYIFDIQDGFHRLNQLQVGVDNLFYQKNLSSAFSPTFTFDPYALAFLGDQTFHTFIPKAGINFGWHYPSFNIKCHGRWNFNNQVLDIGNVIFDYTYNANFAFSLEYRHRSKYDWRKDNHDDFIVDVTRSIPNLLDSPMSDGRNALLARAEIKIAPKWFCQIQTHQGWGRRGQPGYTEAKIDIFTMLSSAWRLRLSFTHTTRADQVGIGLDLINK</sequence>
<dbReference type="Proteomes" id="UP000217838">
    <property type="component" value="Unassembled WGS sequence"/>
</dbReference>
<name>A0A2A4YM77_UNCAE</name>
<accession>A0A2A4YM77</accession>
<protein>
    <recommendedName>
        <fullName evidence="1">LptD C-terminal domain-containing protein</fullName>
    </recommendedName>
</protein>
<dbReference type="EMBL" id="NVUU01000019">
    <property type="protein sequence ID" value="PCI95425.1"/>
    <property type="molecule type" value="Genomic_DNA"/>
</dbReference>
<reference evidence="3" key="1">
    <citation type="submission" date="2017-08" db="EMBL/GenBank/DDBJ databases">
        <title>A dynamic microbial community with high functional redundancy inhabits the cold, oxic subseafloor aquifer.</title>
        <authorList>
            <person name="Tully B.J."/>
            <person name="Wheat C.G."/>
            <person name="Glazer B.T."/>
            <person name="Huber J.A."/>
        </authorList>
    </citation>
    <scope>NUCLEOTIDE SEQUENCE [LARGE SCALE GENOMIC DNA]</scope>
</reference>
<dbReference type="GO" id="GO:0009279">
    <property type="term" value="C:cell outer membrane"/>
    <property type="evidence" value="ECO:0007669"/>
    <property type="project" value="TreeGrafter"/>
</dbReference>
<dbReference type="InterPro" id="IPR050218">
    <property type="entry name" value="LptD"/>
</dbReference>
<evidence type="ECO:0000313" key="3">
    <source>
        <dbReference type="Proteomes" id="UP000217838"/>
    </source>
</evidence>
<evidence type="ECO:0000259" key="1">
    <source>
        <dbReference type="Pfam" id="PF04453"/>
    </source>
</evidence>
<feature type="domain" description="LptD C-terminal" evidence="1">
    <location>
        <begin position="298"/>
        <end position="614"/>
    </location>
</feature>
<dbReference type="PANTHER" id="PTHR30189:SF1">
    <property type="entry name" value="LPS-ASSEMBLY PROTEIN LPTD"/>
    <property type="match status" value="1"/>
</dbReference>
<organism evidence="2 3">
    <name type="scientific">Aerophobetes bacterium</name>
    <dbReference type="NCBI Taxonomy" id="2030807"/>
    <lineage>
        <taxon>Bacteria</taxon>
        <taxon>Candidatus Aerophobota</taxon>
    </lineage>
</organism>
<dbReference type="PANTHER" id="PTHR30189">
    <property type="entry name" value="LPS-ASSEMBLY PROTEIN"/>
    <property type="match status" value="1"/>
</dbReference>
<dbReference type="InterPro" id="IPR007543">
    <property type="entry name" value="LptD_C"/>
</dbReference>
<comment type="caution">
    <text evidence="2">The sequence shown here is derived from an EMBL/GenBank/DDBJ whole genome shotgun (WGS) entry which is preliminary data.</text>
</comment>
<dbReference type="Pfam" id="PF04453">
    <property type="entry name" value="LptD"/>
    <property type="match status" value="1"/>
</dbReference>
<dbReference type="AlphaFoldDB" id="A0A2A4YM77"/>
<proteinExistence type="predicted"/>
<dbReference type="GO" id="GO:1990351">
    <property type="term" value="C:transporter complex"/>
    <property type="evidence" value="ECO:0007669"/>
    <property type="project" value="TreeGrafter"/>
</dbReference>
<gene>
    <name evidence="2" type="ORF">COB11_02205</name>
</gene>
<dbReference type="GO" id="GO:0061024">
    <property type="term" value="P:membrane organization"/>
    <property type="evidence" value="ECO:0007669"/>
    <property type="project" value="InterPro"/>
</dbReference>